<dbReference type="AlphaFoldDB" id="A0AAE3XDF5"/>
<dbReference type="GO" id="GO:0030295">
    <property type="term" value="F:protein kinase activator activity"/>
    <property type="evidence" value="ECO:0007669"/>
    <property type="project" value="TreeGrafter"/>
</dbReference>
<evidence type="ECO:0000256" key="4">
    <source>
        <dbReference type="ARBA" id="ARBA00022679"/>
    </source>
</evidence>
<dbReference type="InterPro" id="IPR035965">
    <property type="entry name" value="PAS-like_dom_sf"/>
</dbReference>
<dbReference type="InterPro" id="IPR005467">
    <property type="entry name" value="His_kinase_dom"/>
</dbReference>
<dbReference type="RefSeq" id="WP_309852701.1">
    <property type="nucleotide sequence ID" value="NZ_JAVDQJ010000003.1"/>
</dbReference>
<gene>
    <name evidence="7" type="ORF">J2Y00_001611</name>
</gene>
<dbReference type="InterPro" id="IPR050351">
    <property type="entry name" value="BphY/WalK/GraS-like"/>
</dbReference>
<protein>
    <recommendedName>
        <fullName evidence="2">histidine kinase</fullName>
        <ecNumber evidence="2">2.7.13.3</ecNumber>
    </recommendedName>
</protein>
<dbReference type="SUPFAM" id="SSF55785">
    <property type="entry name" value="PYP-like sensor domain (PAS domain)"/>
    <property type="match status" value="1"/>
</dbReference>
<keyword evidence="4" id="KW-0808">Transferase</keyword>
<dbReference type="GO" id="GO:0000155">
    <property type="term" value="F:phosphorelay sensor kinase activity"/>
    <property type="evidence" value="ECO:0007669"/>
    <property type="project" value="InterPro"/>
</dbReference>
<dbReference type="InterPro" id="IPR036890">
    <property type="entry name" value="HATPase_C_sf"/>
</dbReference>
<dbReference type="SMART" id="SM00387">
    <property type="entry name" value="HATPase_c"/>
    <property type="match status" value="1"/>
</dbReference>
<organism evidence="7 8">
    <name type="scientific">Deinococcus soli</name>
    <name type="common">ex Cha et al. 2016</name>
    <dbReference type="NCBI Taxonomy" id="1309411"/>
    <lineage>
        <taxon>Bacteria</taxon>
        <taxon>Thermotogati</taxon>
        <taxon>Deinococcota</taxon>
        <taxon>Deinococci</taxon>
        <taxon>Deinococcales</taxon>
        <taxon>Deinococcaceae</taxon>
        <taxon>Deinococcus</taxon>
    </lineage>
</organism>
<dbReference type="CDD" id="cd00082">
    <property type="entry name" value="HisKA"/>
    <property type="match status" value="1"/>
</dbReference>
<keyword evidence="3" id="KW-0597">Phosphoprotein</keyword>
<keyword evidence="5 7" id="KW-0418">Kinase</keyword>
<dbReference type="PANTHER" id="PTHR42878">
    <property type="entry name" value="TWO-COMPONENT HISTIDINE KINASE"/>
    <property type="match status" value="1"/>
</dbReference>
<dbReference type="InterPro" id="IPR013656">
    <property type="entry name" value="PAS_4"/>
</dbReference>
<dbReference type="SMART" id="SM00388">
    <property type="entry name" value="HisKA"/>
    <property type="match status" value="1"/>
</dbReference>
<dbReference type="PROSITE" id="PS50109">
    <property type="entry name" value="HIS_KIN"/>
    <property type="match status" value="1"/>
</dbReference>
<dbReference type="GO" id="GO:0007234">
    <property type="term" value="P:osmosensory signaling via phosphorelay pathway"/>
    <property type="evidence" value="ECO:0007669"/>
    <property type="project" value="TreeGrafter"/>
</dbReference>
<accession>A0AAE3XDF5</accession>
<dbReference type="Pfam" id="PF02518">
    <property type="entry name" value="HATPase_c"/>
    <property type="match status" value="1"/>
</dbReference>
<dbReference type="EC" id="2.7.13.3" evidence="2"/>
<dbReference type="InterPro" id="IPR003661">
    <property type="entry name" value="HisK_dim/P_dom"/>
</dbReference>
<evidence type="ECO:0000256" key="2">
    <source>
        <dbReference type="ARBA" id="ARBA00012438"/>
    </source>
</evidence>
<evidence type="ECO:0000256" key="5">
    <source>
        <dbReference type="ARBA" id="ARBA00022777"/>
    </source>
</evidence>
<dbReference type="InterPro" id="IPR004358">
    <property type="entry name" value="Sig_transdc_His_kin-like_C"/>
</dbReference>
<dbReference type="InterPro" id="IPR036097">
    <property type="entry name" value="HisK_dim/P_sf"/>
</dbReference>
<evidence type="ECO:0000256" key="3">
    <source>
        <dbReference type="ARBA" id="ARBA00022553"/>
    </source>
</evidence>
<evidence type="ECO:0000256" key="1">
    <source>
        <dbReference type="ARBA" id="ARBA00000085"/>
    </source>
</evidence>
<dbReference type="Pfam" id="PF08448">
    <property type="entry name" value="PAS_4"/>
    <property type="match status" value="1"/>
</dbReference>
<dbReference type="Gene3D" id="3.30.565.10">
    <property type="entry name" value="Histidine kinase-like ATPase, C-terminal domain"/>
    <property type="match status" value="1"/>
</dbReference>
<dbReference type="SUPFAM" id="SSF55874">
    <property type="entry name" value="ATPase domain of HSP90 chaperone/DNA topoisomerase II/histidine kinase"/>
    <property type="match status" value="1"/>
</dbReference>
<dbReference type="Pfam" id="PF00512">
    <property type="entry name" value="HisKA"/>
    <property type="match status" value="1"/>
</dbReference>
<dbReference type="Gene3D" id="3.30.450.20">
    <property type="entry name" value="PAS domain"/>
    <property type="match status" value="1"/>
</dbReference>
<dbReference type="PANTHER" id="PTHR42878:SF15">
    <property type="entry name" value="BACTERIOPHYTOCHROME"/>
    <property type="match status" value="1"/>
</dbReference>
<evidence type="ECO:0000259" key="6">
    <source>
        <dbReference type="PROSITE" id="PS50109"/>
    </source>
</evidence>
<dbReference type="FunFam" id="3.30.565.10:FF:000006">
    <property type="entry name" value="Sensor histidine kinase WalK"/>
    <property type="match status" value="1"/>
</dbReference>
<reference evidence="7" key="1">
    <citation type="submission" date="2023-07" db="EMBL/GenBank/DDBJ databases">
        <title>Sorghum-associated microbial communities from plants grown in Nebraska, USA.</title>
        <authorList>
            <person name="Schachtman D."/>
        </authorList>
    </citation>
    <scope>NUCLEOTIDE SEQUENCE</scope>
    <source>
        <strain evidence="7">BE330</strain>
    </source>
</reference>
<comment type="catalytic activity">
    <reaction evidence="1">
        <text>ATP + protein L-histidine = ADP + protein N-phospho-L-histidine.</text>
        <dbReference type="EC" id="2.7.13.3"/>
    </reaction>
</comment>
<feature type="domain" description="Histidine kinase" evidence="6">
    <location>
        <begin position="173"/>
        <end position="387"/>
    </location>
</feature>
<dbReference type="SUPFAM" id="SSF47384">
    <property type="entry name" value="Homodimeric domain of signal transducing histidine kinase"/>
    <property type="match status" value="1"/>
</dbReference>
<dbReference type="Proteomes" id="UP001185331">
    <property type="component" value="Unassembled WGS sequence"/>
</dbReference>
<dbReference type="EMBL" id="JAVDQK010000003">
    <property type="protein sequence ID" value="MDR6218050.1"/>
    <property type="molecule type" value="Genomic_DNA"/>
</dbReference>
<evidence type="ECO:0000313" key="8">
    <source>
        <dbReference type="Proteomes" id="UP001185331"/>
    </source>
</evidence>
<proteinExistence type="predicted"/>
<dbReference type="GO" id="GO:0000156">
    <property type="term" value="F:phosphorelay response regulator activity"/>
    <property type="evidence" value="ECO:0007669"/>
    <property type="project" value="TreeGrafter"/>
</dbReference>
<sequence length="394" mass="43617">MADAATSILLPVHAVQAALDAIEDTVAIVGPDGGIVAVNEAWTRFMLDNNGDPGTCGVGVNYLSACDHAEGPSSDEGPPVARGVRDVLSGRTEQFSLEYPCHSPTEQRWYRVQVRPFESAGVRYATVVHVNVTEQRLTEIRAEDLDQEVAQGIQEKTADLRQENTKLDAFIGAVSHDLRAPVRHLRGYLGILRRRAEQRLSDDDRRLLDILDGAAGRLAQMIDELLDLSRTSQTVLRVQPVDLNAVVRRAWTNLAPETEARRIDWVTGALPTVPGDPDLLRLAFENLLGNAIKYTAGRAQARIEVGVKREERDWVVFVQDDGVGFDPRYTHRLFGAFQRLHDDKEFQGIGMGLVNVRRIIERHGGTVRAEGHPGDGATFYLRFPGADQPDRPPD</sequence>
<dbReference type="Gene3D" id="1.10.287.130">
    <property type="match status" value="1"/>
</dbReference>
<evidence type="ECO:0000313" key="7">
    <source>
        <dbReference type="EMBL" id="MDR6218050.1"/>
    </source>
</evidence>
<dbReference type="PRINTS" id="PR00344">
    <property type="entry name" value="BCTRLSENSOR"/>
</dbReference>
<name>A0AAE3XDF5_9DEIO</name>
<dbReference type="InterPro" id="IPR003594">
    <property type="entry name" value="HATPase_dom"/>
</dbReference>
<comment type="caution">
    <text evidence="7">The sequence shown here is derived from an EMBL/GenBank/DDBJ whole genome shotgun (WGS) entry which is preliminary data.</text>
</comment>